<evidence type="ECO:0000259" key="10">
    <source>
        <dbReference type="Pfam" id="PF02602"/>
    </source>
</evidence>
<dbReference type="SUPFAM" id="SSF69618">
    <property type="entry name" value="HemD-like"/>
    <property type="match status" value="1"/>
</dbReference>
<dbReference type="InterPro" id="IPR003754">
    <property type="entry name" value="4pyrrol_synth_uPrphyn_synth"/>
</dbReference>
<keyword evidence="12" id="KW-1185">Reference proteome</keyword>
<comment type="function">
    <text evidence="6 9">Catalyzes cyclization of the linear tetrapyrrole, hydroxymethylbilane, to the macrocyclic uroporphyrinogen III.</text>
</comment>
<dbReference type="RefSeq" id="WP_277103644.1">
    <property type="nucleotide sequence ID" value="NZ_BAAAJS010000066.1"/>
</dbReference>
<dbReference type="PANTHER" id="PTHR38042:SF1">
    <property type="entry name" value="UROPORPHYRINOGEN-III SYNTHASE, CHLOROPLASTIC"/>
    <property type="match status" value="1"/>
</dbReference>
<name>A0ABU2B7G1_9CORY</name>
<keyword evidence="4 9" id="KW-0456">Lyase</keyword>
<dbReference type="Gene3D" id="3.40.50.10090">
    <property type="match status" value="2"/>
</dbReference>
<evidence type="ECO:0000313" key="11">
    <source>
        <dbReference type="EMBL" id="MDR7354549.1"/>
    </source>
</evidence>
<dbReference type="Proteomes" id="UP001183619">
    <property type="component" value="Unassembled WGS sequence"/>
</dbReference>
<accession>A0ABU2B7G1</accession>
<evidence type="ECO:0000256" key="2">
    <source>
        <dbReference type="ARBA" id="ARBA00008133"/>
    </source>
</evidence>
<feature type="domain" description="Tetrapyrrole biosynthesis uroporphyrinogen III synthase" evidence="10">
    <location>
        <begin position="16"/>
        <end position="231"/>
    </location>
</feature>
<organism evidence="11 12">
    <name type="scientific">Corynebacterium felinum</name>
    <dbReference type="NCBI Taxonomy" id="131318"/>
    <lineage>
        <taxon>Bacteria</taxon>
        <taxon>Bacillati</taxon>
        <taxon>Actinomycetota</taxon>
        <taxon>Actinomycetes</taxon>
        <taxon>Mycobacteriales</taxon>
        <taxon>Corynebacteriaceae</taxon>
        <taxon>Corynebacterium</taxon>
    </lineage>
</organism>
<evidence type="ECO:0000256" key="1">
    <source>
        <dbReference type="ARBA" id="ARBA00004772"/>
    </source>
</evidence>
<comment type="caution">
    <text evidence="11">The sequence shown here is derived from an EMBL/GenBank/DDBJ whole genome shotgun (WGS) entry which is preliminary data.</text>
</comment>
<comment type="pathway">
    <text evidence="1 9">Porphyrin-containing compound metabolism; protoporphyrin-IX biosynthesis; coproporphyrinogen-III from 5-aminolevulinate: step 3/4.</text>
</comment>
<dbReference type="InterPro" id="IPR036108">
    <property type="entry name" value="4pyrrol_syn_uPrphyn_synt_sf"/>
</dbReference>
<keyword evidence="5 9" id="KW-0627">Porphyrin biosynthesis</keyword>
<dbReference type="InterPro" id="IPR039793">
    <property type="entry name" value="UROS/Hem4"/>
</dbReference>
<comment type="catalytic activity">
    <reaction evidence="8 9">
        <text>hydroxymethylbilane = uroporphyrinogen III + H2O</text>
        <dbReference type="Rhea" id="RHEA:18965"/>
        <dbReference type="ChEBI" id="CHEBI:15377"/>
        <dbReference type="ChEBI" id="CHEBI:57308"/>
        <dbReference type="ChEBI" id="CHEBI:57845"/>
        <dbReference type="EC" id="4.2.1.75"/>
    </reaction>
</comment>
<comment type="similarity">
    <text evidence="2 9">Belongs to the uroporphyrinogen-III synthase family.</text>
</comment>
<evidence type="ECO:0000256" key="4">
    <source>
        <dbReference type="ARBA" id="ARBA00023239"/>
    </source>
</evidence>
<sequence>MFSIVVPRARDHAEAMGRSIESRGHRALFVPTIAFIPPSDPQQLHQALRRHYDWVVFTSVTAVNACDTVPKGAKIAAVGHATAAALRARGYTIDLIPEDTAFHAAGLVAAFPAAPDTRPAKVLLPRSDIATDVLPAGLCKLGWDVDDIVAYRTVSAQPPEPKLAQALRNGTIDAICFTSGSTVRNFITLVGMPHPSTVIACIGPRTREVACELGLDVHVMPERADVDMLVEATLNYLNTLRNPTQQP</sequence>
<evidence type="ECO:0000256" key="6">
    <source>
        <dbReference type="ARBA" id="ARBA00037589"/>
    </source>
</evidence>
<dbReference type="EMBL" id="JAVDYF010000001">
    <property type="protein sequence ID" value="MDR7354549.1"/>
    <property type="molecule type" value="Genomic_DNA"/>
</dbReference>
<gene>
    <name evidence="11" type="ORF">J2S37_001087</name>
</gene>
<reference evidence="11 12" key="1">
    <citation type="submission" date="2023-07" db="EMBL/GenBank/DDBJ databases">
        <title>Sequencing the genomes of 1000 actinobacteria strains.</title>
        <authorList>
            <person name="Klenk H.-P."/>
        </authorList>
    </citation>
    <scope>NUCLEOTIDE SEQUENCE [LARGE SCALE GENOMIC DNA]</scope>
    <source>
        <strain evidence="11 12">DSM 44508</strain>
    </source>
</reference>
<dbReference type="EC" id="4.2.1.75" evidence="3 9"/>
<evidence type="ECO:0000256" key="8">
    <source>
        <dbReference type="ARBA" id="ARBA00048617"/>
    </source>
</evidence>
<evidence type="ECO:0000256" key="3">
    <source>
        <dbReference type="ARBA" id="ARBA00013109"/>
    </source>
</evidence>
<dbReference type="Pfam" id="PF02602">
    <property type="entry name" value="HEM4"/>
    <property type="match status" value="1"/>
</dbReference>
<evidence type="ECO:0000256" key="5">
    <source>
        <dbReference type="ARBA" id="ARBA00023244"/>
    </source>
</evidence>
<evidence type="ECO:0000313" key="12">
    <source>
        <dbReference type="Proteomes" id="UP001183619"/>
    </source>
</evidence>
<protein>
    <recommendedName>
        <fullName evidence="7 9">Uroporphyrinogen-III synthase</fullName>
        <ecNumber evidence="3 9">4.2.1.75</ecNumber>
    </recommendedName>
</protein>
<dbReference type="CDD" id="cd06578">
    <property type="entry name" value="HemD"/>
    <property type="match status" value="1"/>
</dbReference>
<dbReference type="PANTHER" id="PTHR38042">
    <property type="entry name" value="UROPORPHYRINOGEN-III SYNTHASE, CHLOROPLASTIC"/>
    <property type="match status" value="1"/>
</dbReference>
<proteinExistence type="inferred from homology"/>
<evidence type="ECO:0000256" key="9">
    <source>
        <dbReference type="RuleBase" id="RU366031"/>
    </source>
</evidence>
<evidence type="ECO:0000256" key="7">
    <source>
        <dbReference type="ARBA" id="ARBA00040167"/>
    </source>
</evidence>